<dbReference type="SUPFAM" id="SSF51246">
    <property type="entry name" value="Rudiment single hybrid motif"/>
    <property type="match status" value="1"/>
</dbReference>
<sequence length="433" mass="49587">MRTNPSLSKKFLFVSRWGESLDIINTIKLEGHEVKMYIDDKPSKEIGYGFVQKVTQWEKHVDWADVIVFDYTGFGKIAGELRKNGKLVIGGTEYTDKLELDRNFGQSELKKHKIKVIPSEEFTSFNDAIQYIEKHPNTYVIKPCGETQELKQLLFVGSDDEGLDVIRVLRAYEKSWGDEFGNFQLQRRVKGVEVSIAAFFNGNEFIYPVNITFEHKKLFPKELGVSTGEMGTSMFWTKDSPIFEATLLKFQNTLAKHNFIGHIDINCIVNGNGIFPLEFTSRFGYPQIFIQRAGINEPIGELFYKLASKQKFKINVKKGFQVGAFIVVPPFPYEDKKTFNLFSKDAVVVFKKNGKEKEGVHPMHLKKVNDQWLITGNTGIAVLVTGTGITMKDAQKMMYNRISNVIINNGYYRTDIGDRWSEDSDKLWSWGLL</sequence>
<comment type="pathway">
    <text evidence="1">Purine metabolism; IMP biosynthesis via de novo pathway; N(1)-(5-phospho-D-ribosyl)glycinamide from 5-phospho-alpha-D-ribose 1-diphosphate: step 2/2.</text>
</comment>
<dbReference type="PANTHER" id="PTHR43472:SF1">
    <property type="entry name" value="PHOSPHORIBOSYLAMINE--GLYCINE LIGASE, CHLOROPLASTIC"/>
    <property type="match status" value="1"/>
</dbReference>
<gene>
    <name evidence="12" type="ORF">ACFQ0I_13795</name>
</gene>
<evidence type="ECO:0000256" key="2">
    <source>
        <dbReference type="ARBA" id="ARBA00013255"/>
    </source>
</evidence>
<keyword evidence="13" id="KW-1185">Reference proteome</keyword>
<dbReference type="GO" id="GO:0016874">
    <property type="term" value="F:ligase activity"/>
    <property type="evidence" value="ECO:0007669"/>
    <property type="project" value="UniProtKB-KW"/>
</dbReference>
<evidence type="ECO:0000256" key="4">
    <source>
        <dbReference type="ARBA" id="ARBA00022741"/>
    </source>
</evidence>
<dbReference type="Pfam" id="PF01071">
    <property type="entry name" value="GARS_A"/>
    <property type="match status" value="1"/>
</dbReference>
<accession>A0ABW3BWI1</accession>
<keyword evidence="4 10" id="KW-0547">Nucleotide-binding</keyword>
<evidence type="ECO:0000256" key="10">
    <source>
        <dbReference type="PROSITE-ProRule" id="PRU00409"/>
    </source>
</evidence>
<evidence type="ECO:0000256" key="1">
    <source>
        <dbReference type="ARBA" id="ARBA00005174"/>
    </source>
</evidence>
<reference evidence="13" key="1">
    <citation type="journal article" date="2019" name="Int. J. Syst. Evol. Microbiol.">
        <title>The Global Catalogue of Microorganisms (GCM) 10K type strain sequencing project: providing services to taxonomists for standard genome sequencing and annotation.</title>
        <authorList>
            <consortium name="The Broad Institute Genomics Platform"/>
            <consortium name="The Broad Institute Genome Sequencing Center for Infectious Disease"/>
            <person name="Wu L."/>
            <person name="Ma J."/>
        </authorList>
    </citation>
    <scope>NUCLEOTIDE SEQUENCE [LARGE SCALE GENOMIC DNA]</scope>
    <source>
        <strain evidence="13">CCUG 60529</strain>
    </source>
</reference>
<evidence type="ECO:0000313" key="13">
    <source>
        <dbReference type="Proteomes" id="UP001597011"/>
    </source>
</evidence>
<name>A0ABW3BWI1_9FLAO</name>
<comment type="similarity">
    <text evidence="7">Belongs to the GARS family.</text>
</comment>
<dbReference type="Gene3D" id="3.90.600.10">
    <property type="entry name" value="Phosphoribosylglycinamide synthetase, C-terminal domain"/>
    <property type="match status" value="1"/>
</dbReference>
<keyword evidence="5" id="KW-0658">Purine biosynthesis</keyword>
<evidence type="ECO:0000259" key="11">
    <source>
        <dbReference type="PROSITE" id="PS50975"/>
    </source>
</evidence>
<dbReference type="EMBL" id="JBHTIB010000014">
    <property type="protein sequence ID" value="MFD0836847.1"/>
    <property type="molecule type" value="Genomic_DNA"/>
</dbReference>
<dbReference type="SMART" id="SM01209">
    <property type="entry name" value="GARS_A"/>
    <property type="match status" value="1"/>
</dbReference>
<dbReference type="InterPro" id="IPR000115">
    <property type="entry name" value="PRibGlycinamide_synth"/>
</dbReference>
<dbReference type="InterPro" id="IPR020561">
    <property type="entry name" value="PRibGlycinamid_synth_ATP-grasp"/>
</dbReference>
<dbReference type="SMART" id="SM01210">
    <property type="entry name" value="GARS_C"/>
    <property type="match status" value="1"/>
</dbReference>
<keyword evidence="3 12" id="KW-0436">Ligase</keyword>
<protein>
    <recommendedName>
        <fullName evidence="2">phosphoribosylamine--glycine ligase</fullName>
        <ecNumber evidence="2">6.3.4.13</ecNumber>
    </recommendedName>
    <alternativeName>
        <fullName evidence="8">Glycinamide ribonucleotide synthetase</fullName>
    </alternativeName>
    <alternativeName>
        <fullName evidence="9">Phosphoribosylglycinamide synthetase</fullName>
    </alternativeName>
</protein>
<evidence type="ECO:0000256" key="7">
    <source>
        <dbReference type="ARBA" id="ARBA00038345"/>
    </source>
</evidence>
<evidence type="ECO:0000256" key="8">
    <source>
        <dbReference type="ARBA" id="ARBA00042242"/>
    </source>
</evidence>
<organism evidence="12 13">
    <name type="scientific">Mariniflexile aquimaris</name>
    <dbReference type="NCBI Taxonomy" id="881009"/>
    <lineage>
        <taxon>Bacteria</taxon>
        <taxon>Pseudomonadati</taxon>
        <taxon>Bacteroidota</taxon>
        <taxon>Flavobacteriia</taxon>
        <taxon>Flavobacteriales</taxon>
        <taxon>Flavobacteriaceae</taxon>
        <taxon>Mariniflexile</taxon>
    </lineage>
</organism>
<dbReference type="InterPro" id="IPR037123">
    <property type="entry name" value="PRibGlycinamide_synth_C_sf"/>
</dbReference>
<evidence type="ECO:0000256" key="9">
    <source>
        <dbReference type="ARBA" id="ARBA00042864"/>
    </source>
</evidence>
<evidence type="ECO:0000256" key="3">
    <source>
        <dbReference type="ARBA" id="ARBA00022598"/>
    </source>
</evidence>
<dbReference type="InterPro" id="IPR011761">
    <property type="entry name" value="ATP-grasp"/>
</dbReference>
<dbReference type="PROSITE" id="PS50975">
    <property type="entry name" value="ATP_GRASP"/>
    <property type="match status" value="1"/>
</dbReference>
<dbReference type="RefSeq" id="WP_379943214.1">
    <property type="nucleotide sequence ID" value="NZ_JBHTIB010000014.1"/>
</dbReference>
<dbReference type="Proteomes" id="UP001597011">
    <property type="component" value="Unassembled WGS sequence"/>
</dbReference>
<dbReference type="SUPFAM" id="SSF56059">
    <property type="entry name" value="Glutathione synthetase ATP-binding domain-like"/>
    <property type="match status" value="1"/>
</dbReference>
<dbReference type="PANTHER" id="PTHR43472">
    <property type="entry name" value="PHOSPHORIBOSYLAMINE--GLYCINE LIGASE"/>
    <property type="match status" value="1"/>
</dbReference>
<dbReference type="InterPro" id="IPR020560">
    <property type="entry name" value="PRibGlycinamide_synth_C-dom"/>
</dbReference>
<evidence type="ECO:0000256" key="5">
    <source>
        <dbReference type="ARBA" id="ARBA00022755"/>
    </source>
</evidence>
<dbReference type="InterPro" id="IPR011054">
    <property type="entry name" value="Rudment_hybrid_motif"/>
</dbReference>
<dbReference type="EC" id="6.3.4.13" evidence="2"/>
<keyword evidence="6 10" id="KW-0067">ATP-binding</keyword>
<feature type="domain" description="ATP-grasp" evidence="11">
    <location>
        <begin position="106"/>
        <end position="308"/>
    </location>
</feature>
<proteinExistence type="inferred from homology"/>
<evidence type="ECO:0000313" key="12">
    <source>
        <dbReference type="EMBL" id="MFD0836847.1"/>
    </source>
</evidence>
<dbReference type="Gene3D" id="3.30.470.20">
    <property type="entry name" value="ATP-grasp fold, B domain"/>
    <property type="match status" value="1"/>
</dbReference>
<evidence type="ECO:0000256" key="6">
    <source>
        <dbReference type="ARBA" id="ARBA00022840"/>
    </source>
</evidence>
<comment type="caution">
    <text evidence="12">The sequence shown here is derived from an EMBL/GenBank/DDBJ whole genome shotgun (WGS) entry which is preliminary data.</text>
</comment>